<evidence type="ECO:0000256" key="1">
    <source>
        <dbReference type="SAM" id="Coils"/>
    </source>
</evidence>
<dbReference type="OrthoDB" id="7003488at2"/>
<dbReference type="RefSeq" id="WP_150629051.1">
    <property type="nucleotide sequence ID" value="NZ_CABVHO010000045.1"/>
</dbReference>
<keyword evidence="1" id="KW-0175">Coiled coil</keyword>
<sequence>MKTLSTTPDGMIRYSALSSFAGHSFALRPTFQGVVASWFKQALQDKYPALNVDFTQLAIAEPLSHENSPGMPRRYRFMAVADVMIQCFIDSTPVVLIQGFHRLSVDKNELSAHPLAVNMAELQSIINDHSGLLIAAYQQALAEFWSDRQNGSLAPLQWLSEVLRMALGGAALMPNRVPALPADQAVVLAVVASFPDRDNRARGTLETPVHAYLVNIDGTENNVRRRFQLPGVVLITRQMPDHLIVLGYSLEHGVESFSSVQAFATCMLTRVLQVAPVRLLSWSLHEPEGDFITGLARTLLDQQLRNMVRVGQAAQAGKWSVGRLEQVLDEAAAMFPFFSEQERPHLENVISVLPEWLKQASSVDQLDYSRLMSAEVIWQRQTRGRTFLDGIDALPVYAEKMIRQRIERDHPRSGLDISHIEIHDVGVENLQLPVFSDDVLSFVEFVLGYRGGWPVGLIAVKDRTGAPVPDWLTSGYVKSLVDELDVGVGYIALLKGYLVDDDKQVMQREALYAAQLRIQLPLLALEKKIRGQAGFTPQGLHVVTQVMRHDAQRSVSHDSVCVRPLGFYAYEGARVDTAANMFVFGSLNIQTGPFILYRPFAPEPLLEYASWPALFDAIKHPGELQESILTWLDDDARGYYADGGFARPHLENVLLEGFLALLPRRPATLSTRSLVGNYYGAMFDANVSALMSMADNQTVSTSERRWMLLKHYGWSLFNGLTFFLSGPLQKAAWLFQTLLSLDSGLQARIDGDKEAGQQTVIDLLFNISLALLHEGLRFKAKANARLRLSAPVDEPLFTIYKPEALPAVEPVSASVIAQKKQPDIEPRAASQYSSLDFSWFSAQPRLTELQQASLDTFVLDLDLSQGTRIEVGPLKGVINHEGKSYVQIGAKTYRVGRDADGLVIQDDRQPERFGPRLRRDEAGQWQLDLRLGLRGGGPKKTIQALREKKTQKVAALQQEAERLDEELLRRDRVLKLTEELLTKFPDRRATFVDRYEAELEAWRAGVLDMINVKTRSNQIIPLEGFEARTQETWVQLTLRLFKLQNYLEEALRELPVSNSGVSYTASLLEVLAEINNGSSAPYERWITNLKQAERLEARLYKNSLRECDALDEVRTRPLPRYSALEEIINQPNRDYFDRHWSAAYLETLCELVIRRDAVNLIPEEQYAFDLFGQGTLIDTAWSQLSLRREETKYPGEHLDFFDKTIEKYDAAEGVCQNLVSLGSEHFRNEYLPDIIEVLSSLRTFAEAQMQNVIRESESSSSEAEEPRPGPSRLINEPGAGAGSSRGTQQVIKTTKKLTLVGQRRPPSSGSEEEIVDVTEGIDQMNIRSYRKTEAGEWEEIGSSRPPTLQASQAKPLSRLQADARTLLERISGVIAQNRASAATSRIPIEIEEILSFKASSLDEVAQKMERIVLTSSPEVEPLTQERRAGALALITDLKAAAGRLRTEGRSLRISIIKRLPPTGANVEYLKAQGEVNITRVGRRRFLSKGQRKDYLEEYAISTLDGNELWFAHFHYKAMDSLAADFDVAHLKTAQQRTLSEQALYARAQSSHDYIAVYRAKLDRAMAQRLFLSLP</sequence>
<accession>A0A5E6Z1I2</accession>
<reference evidence="4 5" key="1">
    <citation type="submission" date="2019-09" db="EMBL/GenBank/DDBJ databases">
        <authorList>
            <person name="Chandra G."/>
            <person name="Truman W A."/>
        </authorList>
    </citation>
    <scope>NUCLEOTIDE SEQUENCE [LARGE SCALE GENOMIC DNA]</scope>
    <source>
        <strain evidence="4">PS685</strain>
    </source>
</reference>
<dbReference type="Pfam" id="PF20178">
    <property type="entry name" value="ToxA_N"/>
    <property type="match status" value="1"/>
</dbReference>
<protein>
    <recommendedName>
        <fullName evidence="3">Dermonecrotic toxin N-terminal domain-containing protein</fullName>
    </recommendedName>
</protein>
<evidence type="ECO:0000259" key="3">
    <source>
        <dbReference type="Pfam" id="PF20178"/>
    </source>
</evidence>
<feature type="coiled-coil region" evidence="1">
    <location>
        <begin position="939"/>
        <end position="973"/>
    </location>
</feature>
<gene>
    <name evidence="4" type="ORF">PS685_03355</name>
</gene>
<organism evidence="4 5">
    <name type="scientific">Pseudomonas fluorescens</name>
    <dbReference type="NCBI Taxonomy" id="294"/>
    <lineage>
        <taxon>Bacteria</taxon>
        <taxon>Pseudomonadati</taxon>
        <taxon>Pseudomonadota</taxon>
        <taxon>Gammaproteobacteria</taxon>
        <taxon>Pseudomonadales</taxon>
        <taxon>Pseudomonadaceae</taxon>
        <taxon>Pseudomonas</taxon>
    </lineage>
</organism>
<dbReference type="InterPro" id="IPR046673">
    <property type="entry name" value="ToxA_N"/>
</dbReference>
<evidence type="ECO:0000256" key="2">
    <source>
        <dbReference type="SAM" id="MobiDB-lite"/>
    </source>
</evidence>
<dbReference type="Proteomes" id="UP000326437">
    <property type="component" value="Unassembled WGS sequence"/>
</dbReference>
<dbReference type="EMBL" id="CABVHO010000045">
    <property type="protein sequence ID" value="VVN60222.1"/>
    <property type="molecule type" value="Genomic_DNA"/>
</dbReference>
<feature type="region of interest" description="Disordered" evidence="2">
    <location>
        <begin position="1252"/>
        <end position="1291"/>
    </location>
</feature>
<feature type="domain" description="Dermonecrotic toxin N-terminal" evidence="3">
    <location>
        <begin position="461"/>
        <end position="620"/>
    </location>
</feature>
<name>A0A5E6Z1I2_PSEFL</name>
<evidence type="ECO:0000313" key="4">
    <source>
        <dbReference type="EMBL" id="VVN60222.1"/>
    </source>
</evidence>
<proteinExistence type="predicted"/>
<evidence type="ECO:0000313" key="5">
    <source>
        <dbReference type="Proteomes" id="UP000326437"/>
    </source>
</evidence>